<dbReference type="Gene3D" id="3.40.50.720">
    <property type="entry name" value="NAD(P)-binding Rossmann-like Domain"/>
    <property type="match status" value="1"/>
</dbReference>
<keyword evidence="2" id="KW-1185">Reference proteome</keyword>
<name>A0AAV9NAH2_9EURO</name>
<gene>
    <name evidence="1" type="ORF">LTR84_002163</name>
</gene>
<dbReference type="InterPro" id="IPR002347">
    <property type="entry name" value="SDR_fam"/>
</dbReference>
<dbReference type="InterPro" id="IPR036291">
    <property type="entry name" value="NAD(P)-bd_dom_sf"/>
</dbReference>
<organism evidence="1 2">
    <name type="scientific">Exophiala bonariae</name>
    <dbReference type="NCBI Taxonomy" id="1690606"/>
    <lineage>
        <taxon>Eukaryota</taxon>
        <taxon>Fungi</taxon>
        <taxon>Dikarya</taxon>
        <taxon>Ascomycota</taxon>
        <taxon>Pezizomycotina</taxon>
        <taxon>Eurotiomycetes</taxon>
        <taxon>Chaetothyriomycetidae</taxon>
        <taxon>Chaetothyriales</taxon>
        <taxon>Herpotrichiellaceae</taxon>
        <taxon>Exophiala</taxon>
    </lineage>
</organism>
<dbReference type="EMBL" id="JAVRRD010000012">
    <property type="protein sequence ID" value="KAK5053189.1"/>
    <property type="molecule type" value="Genomic_DNA"/>
</dbReference>
<dbReference type="AlphaFoldDB" id="A0AAV9NAH2"/>
<dbReference type="PANTHER" id="PTHR43975">
    <property type="entry name" value="ZGC:101858"/>
    <property type="match status" value="1"/>
</dbReference>
<dbReference type="Pfam" id="PF00106">
    <property type="entry name" value="adh_short"/>
    <property type="match status" value="1"/>
</dbReference>
<dbReference type="PRINTS" id="PR00081">
    <property type="entry name" value="GDHRDH"/>
</dbReference>
<accession>A0AAV9NAH2</accession>
<reference evidence="1 2" key="1">
    <citation type="submission" date="2023-08" db="EMBL/GenBank/DDBJ databases">
        <title>Black Yeasts Isolated from many extreme environments.</title>
        <authorList>
            <person name="Coleine C."/>
            <person name="Stajich J.E."/>
            <person name="Selbmann L."/>
        </authorList>
    </citation>
    <scope>NUCLEOTIDE SEQUENCE [LARGE SCALE GENOMIC DNA]</scope>
    <source>
        <strain evidence="1 2">CCFEE 5792</strain>
    </source>
</reference>
<dbReference type="CDD" id="cd05233">
    <property type="entry name" value="SDR_c"/>
    <property type="match status" value="1"/>
</dbReference>
<evidence type="ECO:0000313" key="2">
    <source>
        <dbReference type="Proteomes" id="UP001358417"/>
    </source>
</evidence>
<comment type="caution">
    <text evidence="1">The sequence shown here is derived from an EMBL/GenBank/DDBJ whole genome shotgun (WGS) entry which is preliminary data.</text>
</comment>
<sequence>MGVLIEEHPGNGTYKSFTKTWHNKSYPQISPNRPELRAEGKVVFVTGAGTGIGKATAIGFAQAGAKAIVIFGRRVDKLKLAAEEIRSANTNGTTTVIVEGVDLSDRAAVHAAFADAIKQLGGASIDVFVSNAGTFQGPGSVAGYDEDDFNKTIKLNMGSAFNSIKEMLPLLGPNATVLNITSGIAHIDAIPGQFWSYAVVKTANTKMFDYFQAENPNLRVFNVQPGVVSSEMNTYGGQDESELPAHFHVWLASQEADFLKGKFVWVNWDVDELKARASELKDSRLLKVLLHGVPM</sequence>
<dbReference type="SUPFAM" id="SSF51735">
    <property type="entry name" value="NAD(P)-binding Rossmann-fold domains"/>
    <property type="match status" value="1"/>
</dbReference>
<protein>
    <submittedName>
        <fullName evidence="1">Uncharacterized protein</fullName>
    </submittedName>
</protein>
<dbReference type="GeneID" id="89970375"/>
<proteinExistence type="predicted"/>
<evidence type="ECO:0000313" key="1">
    <source>
        <dbReference type="EMBL" id="KAK5053189.1"/>
    </source>
</evidence>
<dbReference type="PANTHER" id="PTHR43975:SF2">
    <property type="entry name" value="EG:BACR7A4.14 PROTEIN-RELATED"/>
    <property type="match status" value="1"/>
</dbReference>
<dbReference type="Proteomes" id="UP001358417">
    <property type="component" value="Unassembled WGS sequence"/>
</dbReference>
<dbReference type="RefSeq" id="XP_064706631.1">
    <property type="nucleotide sequence ID" value="XM_064845777.1"/>
</dbReference>